<reference evidence="2" key="1">
    <citation type="submission" date="2022-01" db="EMBL/GenBank/DDBJ databases">
        <title>Genome sequnece data of strain Bradyrhizobium sp. nov.</title>
        <authorList>
            <person name="Zhang J."/>
        </authorList>
    </citation>
    <scope>NUCLEOTIDE SEQUENCE</scope>
    <source>
        <strain evidence="2">WYCCWR 12774</strain>
    </source>
</reference>
<evidence type="ECO:0000256" key="1">
    <source>
        <dbReference type="SAM" id="Phobius"/>
    </source>
</evidence>
<keyword evidence="1" id="KW-0472">Membrane</keyword>
<sequence length="96" mass="10682">MRFAIVLVSLLLFLTFVVSSARAGLSYNGYRELMPKPRVVGALAAIRVIHDPDLSRECLAQLKSFRIAALIAATTWIATGLFIVTLRAFDLQRLFD</sequence>
<comment type="caution">
    <text evidence="2">The sequence shown here is derived from an EMBL/GenBank/DDBJ whole genome shotgun (WGS) entry which is preliminary data.</text>
</comment>
<dbReference type="RefSeq" id="WP_237873680.1">
    <property type="nucleotide sequence ID" value="NZ_JAKLUA010000020.1"/>
</dbReference>
<keyword evidence="1" id="KW-1133">Transmembrane helix</keyword>
<keyword evidence="3" id="KW-1185">Reference proteome</keyword>
<evidence type="ECO:0000313" key="3">
    <source>
        <dbReference type="Proteomes" id="UP001139012"/>
    </source>
</evidence>
<dbReference type="EMBL" id="JAKLUA010000020">
    <property type="protein sequence ID" value="MCG2672387.1"/>
    <property type="molecule type" value="Genomic_DNA"/>
</dbReference>
<feature type="transmembrane region" description="Helical" evidence="1">
    <location>
        <begin position="67"/>
        <end position="89"/>
    </location>
</feature>
<name>A0ABS9M0D0_9BRAD</name>
<accession>A0ABS9M0D0</accession>
<evidence type="ECO:0000313" key="2">
    <source>
        <dbReference type="EMBL" id="MCG2672387.1"/>
    </source>
</evidence>
<protein>
    <submittedName>
        <fullName evidence="2">Uncharacterized protein</fullName>
    </submittedName>
</protein>
<proteinExistence type="predicted"/>
<gene>
    <name evidence="2" type="ORF">L6637_36130</name>
</gene>
<dbReference type="Proteomes" id="UP001139012">
    <property type="component" value="Unassembled WGS sequence"/>
</dbReference>
<organism evidence="2 3">
    <name type="scientific">Bradyrhizobium zhengyangense</name>
    <dbReference type="NCBI Taxonomy" id="2911009"/>
    <lineage>
        <taxon>Bacteria</taxon>
        <taxon>Pseudomonadati</taxon>
        <taxon>Pseudomonadota</taxon>
        <taxon>Alphaproteobacteria</taxon>
        <taxon>Hyphomicrobiales</taxon>
        <taxon>Nitrobacteraceae</taxon>
        <taxon>Bradyrhizobium</taxon>
    </lineage>
</organism>
<keyword evidence="1" id="KW-0812">Transmembrane</keyword>